<gene>
    <name evidence="2" type="ORF">PXEA_LOCUS37464</name>
</gene>
<evidence type="ECO:0000256" key="1">
    <source>
        <dbReference type="SAM" id="MobiDB-lite"/>
    </source>
</evidence>
<protein>
    <submittedName>
        <fullName evidence="2">Uncharacterized protein</fullName>
    </submittedName>
</protein>
<dbReference type="Proteomes" id="UP000784294">
    <property type="component" value="Unassembled WGS sequence"/>
</dbReference>
<keyword evidence="3" id="KW-1185">Reference proteome</keyword>
<sequence length="83" mass="9162">MKDGRLQAGHEQGGSEMGQSPTGHRKSFRRCCNVRSPSAQPHSPLSLPSHSSQITPPNWPDGAQRGLRDGRIEGMLMWAERNN</sequence>
<evidence type="ECO:0000313" key="2">
    <source>
        <dbReference type="EMBL" id="VEL44024.1"/>
    </source>
</evidence>
<organism evidence="2 3">
    <name type="scientific">Protopolystoma xenopodis</name>
    <dbReference type="NCBI Taxonomy" id="117903"/>
    <lineage>
        <taxon>Eukaryota</taxon>
        <taxon>Metazoa</taxon>
        <taxon>Spiralia</taxon>
        <taxon>Lophotrochozoa</taxon>
        <taxon>Platyhelminthes</taxon>
        <taxon>Monogenea</taxon>
        <taxon>Polyopisthocotylea</taxon>
        <taxon>Polystomatidea</taxon>
        <taxon>Polystomatidae</taxon>
        <taxon>Protopolystoma</taxon>
    </lineage>
</organism>
<feature type="compositionally biased region" description="Low complexity" evidence="1">
    <location>
        <begin position="36"/>
        <end position="53"/>
    </location>
</feature>
<accession>A0A3S5BWZ3</accession>
<reference evidence="2" key="1">
    <citation type="submission" date="2018-11" db="EMBL/GenBank/DDBJ databases">
        <authorList>
            <consortium name="Pathogen Informatics"/>
        </authorList>
    </citation>
    <scope>NUCLEOTIDE SEQUENCE</scope>
</reference>
<evidence type="ECO:0000313" key="3">
    <source>
        <dbReference type="Proteomes" id="UP000784294"/>
    </source>
</evidence>
<dbReference type="AlphaFoldDB" id="A0A3S5BWZ3"/>
<name>A0A3S5BWZ3_9PLAT</name>
<feature type="region of interest" description="Disordered" evidence="1">
    <location>
        <begin position="1"/>
        <end position="71"/>
    </location>
</feature>
<comment type="caution">
    <text evidence="2">The sequence shown here is derived from an EMBL/GenBank/DDBJ whole genome shotgun (WGS) entry which is preliminary data.</text>
</comment>
<dbReference type="EMBL" id="CAAALY010288282">
    <property type="protein sequence ID" value="VEL44024.1"/>
    <property type="molecule type" value="Genomic_DNA"/>
</dbReference>
<proteinExistence type="predicted"/>